<dbReference type="InterPro" id="IPR005631">
    <property type="entry name" value="SDH"/>
</dbReference>
<accession>E8RSQ1</accession>
<dbReference type="eggNOG" id="COG2938">
    <property type="taxonomic scope" value="Bacteria"/>
</dbReference>
<dbReference type="GO" id="GO:0006099">
    <property type="term" value="P:tricarboxylic acid cycle"/>
    <property type="evidence" value="ECO:0007669"/>
    <property type="project" value="TreeGrafter"/>
</dbReference>
<dbReference type="HOGENOM" id="CLU_103054_1_2_5"/>
<dbReference type="Pfam" id="PF03937">
    <property type="entry name" value="Sdh5"/>
    <property type="match status" value="1"/>
</dbReference>
<dbReference type="KEGG" id="aex:Astex_2885"/>
<comment type="similarity">
    <text evidence="1">Belongs to the SdhE FAD assembly factor family.</text>
</comment>
<dbReference type="PANTHER" id="PTHR12469:SF2">
    <property type="entry name" value="SUCCINATE DEHYDROGENASE ASSEMBLY FACTOR 2, MITOCHONDRIAL"/>
    <property type="match status" value="1"/>
</dbReference>
<dbReference type="STRING" id="573065.Astex_2885"/>
<dbReference type="PANTHER" id="PTHR12469">
    <property type="entry name" value="PROTEIN EMI5 HOMOLOG, MITOCHONDRIAL"/>
    <property type="match status" value="1"/>
</dbReference>
<dbReference type="InterPro" id="IPR036714">
    <property type="entry name" value="SDH_sf"/>
</dbReference>
<protein>
    <recommendedName>
        <fullName evidence="2">FAD assembly factor SdhE</fullName>
    </recommendedName>
</protein>
<dbReference type="AlphaFoldDB" id="E8RSQ1"/>
<reference evidence="5" key="1">
    <citation type="submission" date="2010-12" db="EMBL/GenBank/DDBJ databases">
        <title>Complete sequence of chromosome 2 of Asticcacaulis excentricus CB 48.</title>
        <authorList>
            <consortium name="US DOE Joint Genome Institute"/>
            <person name="Lucas S."/>
            <person name="Copeland A."/>
            <person name="Lapidus A."/>
            <person name="Cheng J.-F."/>
            <person name="Bruce D."/>
            <person name="Goodwin L."/>
            <person name="Pitluck S."/>
            <person name="Teshima H."/>
            <person name="Davenport K."/>
            <person name="Detter J.C."/>
            <person name="Han C."/>
            <person name="Tapia R."/>
            <person name="Land M."/>
            <person name="Hauser L."/>
            <person name="Jeffries C."/>
            <person name="Kyrpides N."/>
            <person name="Ivanova N."/>
            <person name="Ovchinnikova G."/>
            <person name="Brun Y.V."/>
            <person name="Woyke T."/>
        </authorList>
    </citation>
    <scope>NUCLEOTIDE SEQUENCE [LARGE SCALE GENOMIC DNA]</scope>
    <source>
        <strain evidence="5">ATCC 15261 / DSM 4724 / KCTC 12464 / NCIMB 9791 / VKM B-1370 / CB 48</strain>
    </source>
</reference>
<evidence type="ECO:0000256" key="2">
    <source>
        <dbReference type="ARBA" id="ARBA00019418"/>
    </source>
</evidence>
<sequence length="105" mass="12360">MRSIDGKTMTDTADDLHQARLRKLWFRASRRGFKEADIILGHFAEEYLPTMTAEQLDIFEALLEAPDQDLYGWIIERDPVPPEHKSEIMSQLNQYYKIAYTKLQQ</sequence>
<evidence type="ECO:0000313" key="5">
    <source>
        <dbReference type="Proteomes" id="UP000001492"/>
    </source>
</evidence>
<dbReference type="Gene3D" id="1.10.150.250">
    <property type="entry name" value="Flavinator of succinate dehydrogenase"/>
    <property type="match status" value="1"/>
</dbReference>
<keyword evidence="5" id="KW-1185">Reference proteome</keyword>
<dbReference type="Proteomes" id="UP000001492">
    <property type="component" value="Chromosome 2"/>
</dbReference>
<evidence type="ECO:0000256" key="3">
    <source>
        <dbReference type="ARBA" id="ARBA00023186"/>
    </source>
</evidence>
<evidence type="ECO:0000256" key="1">
    <source>
        <dbReference type="ARBA" id="ARBA00008571"/>
    </source>
</evidence>
<name>E8RSQ1_ASTEC</name>
<dbReference type="EMBL" id="CP002396">
    <property type="protein sequence ID" value="ADU14522.1"/>
    <property type="molecule type" value="Genomic_DNA"/>
</dbReference>
<evidence type="ECO:0000313" key="4">
    <source>
        <dbReference type="EMBL" id="ADU14522.1"/>
    </source>
</evidence>
<keyword evidence="3" id="KW-0143">Chaperone</keyword>
<proteinExistence type="inferred from homology"/>
<organism evidence="4 5">
    <name type="scientific">Asticcacaulis excentricus (strain ATCC 15261 / DSM 4724 / KCTC 12464 / NCIMB 9791 / VKM B-1370 / CB 48)</name>
    <dbReference type="NCBI Taxonomy" id="573065"/>
    <lineage>
        <taxon>Bacteria</taxon>
        <taxon>Pseudomonadati</taxon>
        <taxon>Pseudomonadota</taxon>
        <taxon>Alphaproteobacteria</taxon>
        <taxon>Caulobacterales</taxon>
        <taxon>Caulobacteraceae</taxon>
        <taxon>Asticcacaulis</taxon>
    </lineage>
</organism>
<gene>
    <name evidence="4" type="ordered locus">Astex_2885</name>
</gene>
<dbReference type="SUPFAM" id="SSF109910">
    <property type="entry name" value="YgfY-like"/>
    <property type="match status" value="1"/>
</dbReference>